<evidence type="ECO:0000256" key="4">
    <source>
        <dbReference type="ARBA" id="ARBA00022967"/>
    </source>
</evidence>
<evidence type="ECO:0000313" key="9">
    <source>
        <dbReference type="Proteomes" id="UP000779900"/>
    </source>
</evidence>
<protein>
    <submittedName>
        <fullName evidence="8">NADH:ubiquinone reductase (Na(+)-transporting) subunit E</fullName>
    </submittedName>
</protein>
<dbReference type="InterPro" id="IPR050133">
    <property type="entry name" value="NqrDE/RnfAE_oxidrdctase"/>
</dbReference>
<feature type="transmembrane region" description="Helical" evidence="7">
    <location>
        <begin position="131"/>
        <end position="153"/>
    </location>
</feature>
<dbReference type="Proteomes" id="UP000779900">
    <property type="component" value="Unassembled WGS sequence"/>
</dbReference>
<comment type="subcellular location">
    <subcellularLocation>
        <location evidence="1">Endomembrane system</location>
        <topology evidence="1">Multi-pass membrane protein</topology>
    </subcellularLocation>
</comment>
<evidence type="ECO:0000256" key="3">
    <source>
        <dbReference type="ARBA" id="ARBA00022692"/>
    </source>
</evidence>
<feature type="transmembrane region" description="Helical" evidence="7">
    <location>
        <begin position="39"/>
        <end position="60"/>
    </location>
</feature>
<dbReference type="InterPro" id="IPR003667">
    <property type="entry name" value="NqrDE/RnfAE"/>
</dbReference>
<accession>A0A938BR59</accession>
<proteinExistence type="predicted"/>
<name>A0A938BR59_UNCW3</name>
<gene>
    <name evidence="8" type="ORF">FJY68_05550</name>
</gene>
<dbReference type="Pfam" id="PF02508">
    <property type="entry name" value="Rnf-Nqr"/>
    <property type="match status" value="1"/>
</dbReference>
<keyword evidence="5 7" id="KW-1133">Transmembrane helix</keyword>
<evidence type="ECO:0000256" key="2">
    <source>
        <dbReference type="ARBA" id="ARBA00022448"/>
    </source>
</evidence>
<keyword evidence="2" id="KW-0813">Transport</keyword>
<dbReference type="PANTHER" id="PTHR30335:SF1">
    <property type="entry name" value="NA(+)-TRANSLOCATING NADH-QUINONE REDUCTASE SUBUNIT E"/>
    <property type="match status" value="1"/>
</dbReference>
<evidence type="ECO:0000256" key="7">
    <source>
        <dbReference type="SAM" id="Phobius"/>
    </source>
</evidence>
<feature type="transmembrane region" description="Helical" evidence="7">
    <location>
        <begin position="6"/>
        <end position="27"/>
    </location>
</feature>
<dbReference type="PANTHER" id="PTHR30335">
    <property type="entry name" value="INTEGRAL MEMBRANE PROTEIN OF SOXR-REDUCING COMPLEX"/>
    <property type="match status" value="1"/>
</dbReference>
<keyword evidence="3 7" id="KW-0812">Transmembrane</keyword>
<evidence type="ECO:0000256" key="1">
    <source>
        <dbReference type="ARBA" id="ARBA00004127"/>
    </source>
</evidence>
<dbReference type="AlphaFoldDB" id="A0A938BR59"/>
<dbReference type="GO" id="GO:0005886">
    <property type="term" value="C:plasma membrane"/>
    <property type="evidence" value="ECO:0007669"/>
    <property type="project" value="TreeGrafter"/>
</dbReference>
<dbReference type="EMBL" id="VGIR01000025">
    <property type="protein sequence ID" value="MBM3331305.1"/>
    <property type="molecule type" value="Genomic_DNA"/>
</dbReference>
<comment type="caution">
    <text evidence="8">The sequence shown here is derived from an EMBL/GenBank/DDBJ whole genome shotgun (WGS) entry which is preliminary data.</text>
</comment>
<feature type="transmembrane region" description="Helical" evidence="7">
    <location>
        <begin position="72"/>
        <end position="93"/>
    </location>
</feature>
<sequence>MTLNPLVILVAAVFTHNIALTYLIGMCPMLAMSRRVDTATGMGVAVTFVLAIIGPLNWIIYRFLLVPTHSEVMSFLVFIIVIASAVQLVEMLVSRFFPALHASFGVFLPLITVNCAVLAVSLFVMLREYNLWQTVTFSIGTGVGWGVATTIIAGIRERLELVGDVPADLRGAGITMVIAGILALAFIGFSGMVAIQ</sequence>
<evidence type="ECO:0000313" key="8">
    <source>
        <dbReference type="EMBL" id="MBM3331305.1"/>
    </source>
</evidence>
<feature type="transmembrane region" description="Helical" evidence="7">
    <location>
        <begin position="174"/>
        <end position="195"/>
    </location>
</feature>
<evidence type="ECO:0000256" key="5">
    <source>
        <dbReference type="ARBA" id="ARBA00022989"/>
    </source>
</evidence>
<evidence type="ECO:0000256" key="6">
    <source>
        <dbReference type="ARBA" id="ARBA00023136"/>
    </source>
</evidence>
<dbReference type="PIRSF" id="PIRSF006102">
    <property type="entry name" value="NQR_DE"/>
    <property type="match status" value="1"/>
</dbReference>
<keyword evidence="6 7" id="KW-0472">Membrane</keyword>
<organism evidence="8 9">
    <name type="scientific">candidate division WOR-3 bacterium</name>
    <dbReference type="NCBI Taxonomy" id="2052148"/>
    <lineage>
        <taxon>Bacteria</taxon>
        <taxon>Bacteria division WOR-3</taxon>
    </lineage>
</organism>
<feature type="transmembrane region" description="Helical" evidence="7">
    <location>
        <begin position="105"/>
        <end position="125"/>
    </location>
</feature>
<reference evidence="8" key="1">
    <citation type="submission" date="2019-03" db="EMBL/GenBank/DDBJ databases">
        <title>Lake Tanganyika Metagenome-Assembled Genomes (MAGs).</title>
        <authorList>
            <person name="Tran P."/>
        </authorList>
    </citation>
    <scope>NUCLEOTIDE SEQUENCE</scope>
    <source>
        <strain evidence="8">K_DeepCast_150m_m2_040</strain>
    </source>
</reference>
<keyword evidence="4" id="KW-1278">Translocase</keyword>
<dbReference type="GO" id="GO:0012505">
    <property type="term" value="C:endomembrane system"/>
    <property type="evidence" value="ECO:0007669"/>
    <property type="project" value="UniProtKB-SubCell"/>
</dbReference>